<organism evidence="1 2">
    <name type="scientific">Limnovirga soli</name>
    <dbReference type="NCBI Taxonomy" id="2656915"/>
    <lineage>
        <taxon>Bacteria</taxon>
        <taxon>Pseudomonadati</taxon>
        <taxon>Bacteroidota</taxon>
        <taxon>Chitinophagia</taxon>
        <taxon>Chitinophagales</taxon>
        <taxon>Chitinophagaceae</taxon>
        <taxon>Limnovirga</taxon>
    </lineage>
</organism>
<keyword evidence="2" id="KW-1185">Reference proteome</keyword>
<gene>
    <name evidence="1" type="ORF">GD597_21360</name>
</gene>
<comment type="caution">
    <text evidence="1">The sequence shown here is derived from an EMBL/GenBank/DDBJ whole genome shotgun (WGS) entry which is preliminary data.</text>
</comment>
<dbReference type="Proteomes" id="UP000598971">
    <property type="component" value="Unassembled WGS sequence"/>
</dbReference>
<evidence type="ECO:0000313" key="1">
    <source>
        <dbReference type="EMBL" id="NNV58026.1"/>
    </source>
</evidence>
<protein>
    <submittedName>
        <fullName evidence="1">Uncharacterized protein</fullName>
    </submittedName>
</protein>
<name>A0A8J8JZ68_9BACT</name>
<dbReference type="AlphaFoldDB" id="A0A8J8JZ68"/>
<dbReference type="RefSeq" id="WP_171609981.1">
    <property type="nucleotide sequence ID" value="NZ_WHPF01000026.1"/>
</dbReference>
<sequence length="116" mass="13657">MNIDDYSLHDSKILSVTENTQDHYLDFLLDFPTNREDNIFEPRTLRFTEVIFYNIDEIPYFGQPTILTIVNLGQIKKDFGTERNDFKVTRAKIEIQTTAGNRIIEYEDCNFVNPTK</sequence>
<reference evidence="1" key="1">
    <citation type="submission" date="2019-10" db="EMBL/GenBank/DDBJ databases">
        <title>Draft genome sequence of Panacibacter sp. KCS-6.</title>
        <authorList>
            <person name="Yim K.J."/>
        </authorList>
    </citation>
    <scope>NUCLEOTIDE SEQUENCE</scope>
    <source>
        <strain evidence="1">KCS-6</strain>
    </source>
</reference>
<accession>A0A8J8JZ68</accession>
<proteinExistence type="predicted"/>
<dbReference type="EMBL" id="WHPF01000026">
    <property type="protein sequence ID" value="NNV58026.1"/>
    <property type="molecule type" value="Genomic_DNA"/>
</dbReference>
<evidence type="ECO:0000313" key="2">
    <source>
        <dbReference type="Proteomes" id="UP000598971"/>
    </source>
</evidence>